<keyword evidence="4" id="KW-0378">Hydrolase</keyword>
<evidence type="ECO:0000259" key="5">
    <source>
        <dbReference type="PROSITE" id="PS00631"/>
    </source>
</evidence>
<dbReference type="Pfam" id="PF00883">
    <property type="entry name" value="Peptidase_M17"/>
    <property type="match status" value="1"/>
</dbReference>
<protein>
    <submittedName>
        <fullName evidence="6">Leucine aminopeptidase</fullName>
    </submittedName>
</protein>
<keyword evidence="3" id="KW-0645">Protease</keyword>
<dbReference type="SUPFAM" id="SSF52949">
    <property type="entry name" value="Macro domain-like"/>
    <property type="match status" value="1"/>
</dbReference>
<keyword evidence="2 6" id="KW-0031">Aminopeptidase</keyword>
<dbReference type="CDD" id="cd00433">
    <property type="entry name" value="Peptidase_M17"/>
    <property type="match status" value="1"/>
</dbReference>
<evidence type="ECO:0000313" key="7">
    <source>
        <dbReference type="Proteomes" id="UP000383932"/>
    </source>
</evidence>
<dbReference type="InterPro" id="IPR000819">
    <property type="entry name" value="Peptidase_M17_C"/>
</dbReference>
<dbReference type="GO" id="GO:0030145">
    <property type="term" value="F:manganese ion binding"/>
    <property type="evidence" value="ECO:0007669"/>
    <property type="project" value="InterPro"/>
</dbReference>
<evidence type="ECO:0000256" key="3">
    <source>
        <dbReference type="ARBA" id="ARBA00022670"/>
    </source>
</evidence>
<dbReference type="GO" id="GO:0006508">
    <property type="term" value="P:proteolysis"/>
    <property type="evidence" value="ECO:0007669"/>
    <property type="project" value="UniProtKB-KW"/>
</dbReference>
<proteinExistence type="inferred from homology"/>
<dbReference type="Pfam" id="PF02789">
    <property type="entry name" value="Peptidase_M17_N"/>
    <property type="match status" value="1"/>
</dbReference>
<accession>A0A5N5QDN8</accession>
<dbReference type="EMBL" id="SSOP01000253">
    <property type="protein sequence ID" value="KAB5589571.1"/>
    <property type="molecule type" value="Genomic_DNA"/>
</dbReference>
<evidence type="ECO:0000256" key="4">
    <source>
        <dbReference type="ARBA" id="ARBA00022801"/>
    </source>
</evidence>
<evidence type="ECO:0000313" key="6">
    <source>
        <dbReference type="EMBL" id="KAB5589571.1"/>
    </source>
</evidence>
<feature type="domain" description="Cytosol aminopeptidase" evidence="5">
    <location>
        <begin position="356"/>
        <end position="363"/>
    </location>
</feature>
<comment type="similarity">
    <text evidence="1">Belongs to the peptidase M17 family.</text>
</comment>
<dbReference type="OrthoDB" id="412814at2759"/>
<dbReference type="InterPro" id="IPR008283">
    <property type="entry name" value="Peptidase_M17_N"/>
</dbReference>
<keyword evidence="7" id="KW-1185">Reference proteome</keyword>
<evidence type="ECO:0000256" key="1">
    <source>
        <dbReference type="ARBA" id="ARBA00009528"/>
    </source>
</evidence>
<dbReference type="AlphaFoldDB" id="A0A5N5QDN8"/>
<dbReference type="PANTHER" id="PTHR11963:SF23">
    <property type="entry name" value="CYTOSOL AMINOPEPTIDASE"/>
    <property type="match status" value="1"/>
</dbReference>
<dbReference type="Gene3D" id="3.40.630.10">
    <property type="entry name" value="Zn peptidases"/>
    <property type="match status" value="1"/>
</dbReference>
<dbReference type="GO" id="GO:0070006">
    <property type="term" value="F:metalloaminopeptidase activity"/>
    <property type="evidence" value="ECO:0007669"/>
    <property type="project" value="InterPro"/>
</dbReference>
<dbReference type="PRINTS" id="PR00481">
    <property type="entry name" value="LAMNOPPTDASE"/>
</dbReference>
<sequence length="522" mass="56175">MFRLVPRAPRSAYNLARLSISHHTMSHDAYLIPIDPASPSSNALPSISSLWPGARPKDKACETRIFYNVDEERRMAAAVSLGTGQKAKSPEALRKALGTGIKKLRDGGAGTVFVDANEELHAAAVGVHLALFKFNQLKTAAKDAVPPVTVLPPPNASSNSALGWETGLVYASAQNLARELMELPANKMTPTIFCDRITKEFEGVSNIEIKVRDKAWAEEKGMVRIDAVQLRSHSNSRPQRTFLSVAKGSNEPCKFLEIHYKGAPEKDAQPLVFVGKGITFDSGGISLKPPANMKLMRADMGGAATVSASTLAIAKLKLPLNVVTLVALTENMPGPSANKPGDVIYAMNGKTVEVDNTDAEGRLILSDTLWYGSTEFKPHTIIDCATLTGAMEVALGSVYAGVFSTSDSLWNELQAAGQAEHDRFWRMPLDEAFGPQIYNSNADLCNTGGKPGGSCTAALFLKSFVNGIASEDDEGEGKVRWAHVDIAGVMESPRTEAYQEKGMTGRPVRAFVEFARRLSGGR</sequence>
<organism evidence="6 7">
    <name type="scientific">Ceratobasidium theobromae</name>
    <dbReference type="NCBI Taxonomy" id="1582974"/>
    <lineage>
        <taxon>Eukaryota</taxon>
        <taxon>Fungi</taxon>
        <taxon>Dikarya</taxon>
        <taxon>Basidiomycota</taxon>
        <taxon>Agaricomycotina</taxon>
        <taxon>Agaricomycetes</taxon>
        <taxon>Cantharellales</taxon>
        <taxon>Ceratobasidiaceae</taxon>
        <taxon>Ceratobasidium</taxon>
    </lineage>
</organism>
<dbReference type="SUPFAM" id="SSF53187">
    <property type="entry name" value="Zn-dependent exopeptidases"/>
    <property type="match status" value="1"/>
</dbReference>
<comment type="caution">
    <text evidence="6">The sequence shown here is derived from an EMBL/GenBank/DDBJ whole genome shotgun (WGS) entry which is preliminary data.</text>
</comment>
<dbReference type="InterPro" id="IPR043472">
    <property type="entry name" value="Macro_dom-like"/>
</dbReference>
<dbReference type="GO" id="GO:0005737">
    <property type="term" value="C:cytoplasm"/>
    <property type="evidence" value="ECO:0007669"/>
    <property type="project" value="InterPro"/>
</dbReference>
<name>A0A5N5QDN8_9AGAM</name>
<dbReference type="PANTHER" id="PTHR11963">
    <property type="entry name" value="LEUCINE AMINOPEPTIDASE-RELATED"/>
    <property type="match status" value="1"/>
</dbReference>
<evidence type="ECO:0000256" key="2">
    <source>
        <dbReference type="ARBA" id="ARBA00022438"/>
    </source>
</evidence>
<reference evidence="6 7" key="1">
    <citation type="journal article" date="2019" name="Fungal Biol. Biotechnol.">
        <title>Draft genome sequence of fastidious pathogen Ceratobasidium theobromae, which causes vascular-streak dieback in Theobroma cacao.</title>
        <authorList>
            <person name="Ali S.S."/>
            <person name="Asman A."/>
            <person name="Shao J."/>
            <person name="Firmansyah A.P."/>
            <person name="Susilo A.W."/>
            <person name="Rosmana A."/>
            <person name="McMahon P."/>
            <person name="Junaid M."/>
            <person name="Guest D."/>
            <person name="Kheng T.Y."/>
            <person name="Meinhardt L.W."/>
            <person name="Bailey B.A."/>
        </authorList>
    </citation>
    <scope>NUCLEOTIDE SEQUENCE [LARGE SCALE GENOMIC DNA]</scope>
    <source>
        <strain evidence="6 7">CT2</strain>
    </source>
</reference>
<gene>
    <name evidence="6" type="ORF">CTheo_6997</name>
</gene>
<dbReference type="InterPro" id="IPR011356">
    <property type="entry name" value="Leucine_aapep/pepB"/>
</dbReference>
<dbReference type="PROSITE" id="PS00631">
    <property type="entry name" value="CYTOSOL_AP"/>
    <property type="match status" value="1"/>
</dbReference>
<dbReference type="Gene3D" id="3.40.220.10">
    <property type="entry name" value="Leucine Aminopeptidase, subunit E, domain 1"/>
    <property type="match status" value="1"/>
</dbReference>
<dbReference type="Proteomes" id="UP000383932">
    <property type="component" value="Unassembled WGS sequence"/>
</dbReference>